<dbReference type="RefSeq" id="WP_268073863.1">
    <property type="nucleotide sequence ID" value="NZ_CP109965.1"/>
</dbReference>
<evidence type="ECO:0000313" key="2">
    <source>
        <dbReference type="Proteomes" id="UP001163726"/>
    </source>
</evidence>
<organism evidence="1 2">
    <name type="scientific">Catenovulum adriaticum</name>
    <dbReference type="NCBI Taxonomy" id="2984846"/>
    <lineage>
        <taxon>Bacteria</taxon>
        <taxon>Pseudomonadati</taxon>
        <taxon>Pseudomonadota</taxon>
        <taxon>Gammaproteobacteria</taxon>
        <taxon>Alteromonadales</taxon>
        <taxon>Alteromonadaceae</taxon>
        <taxon>Catenovulum</taxon>
    </lineage>
</organism>
<evidence type="ECO:0008006" key="3">
    <source>
        <dbReference type="Google" id="ProtNLM"/>
    </source>
</evidence>
<dbReference type="Proteomes" id="UP001163726">
    <property type="component" value="Chromosome"/>
</dbReference>
<protein>
    <recommendedName>
        <fullName evidence="3">Prephenate dehydrogenase</fullName>
    </recommendedName>
</protein>
<reference evidence="1" key="1">
    <citation type="submission" date="2022-10" db="EMBL/GenBank/DDBJ databases">
        <title>Catenovulum adriacola sp. nov. isolated in the Harbour of Susak.</title>
        <authorList>
            <person name="Schoch T."/>
            <person name="Reich S.J."/>
            <person name="Stoeferle S."/>
            <person name="Flaiz M."/>
            <person name="Kazda M."/>
            <person name="Riedel C.U."/>
            <person name="Duerre P."/>
        </authorList>
    </citation>
    <scope>NUCLEOTIDE SEQUENCE</scope>
    <source>
        <strain evidence="1">TS8</strain>
    </source>
</reference>
<name>A0ABY7AJ21_9ALTE</name>
<evidence type="ECO:0000313" key="1">
    <source>
        <dbReference type="EMBL" id="WAJ69588.1"/>
    </source>
</evidence>
<keyword evidence="2" id="KW-1185">Reference proteome</keyword>
<gene>
    <name evidence="1" type="ORF">OLW01_10500</name>
</gene>
<proteinExistence type="predicted"/>
<dbReference type="EMBL" id="CP109965">
    <property type="protein sequence ID" value="WAJ69588.1"/>
    <property type="molecule type" value="Genomic_DNA"/>
</dbReference>
<sequence length="107" mass="12171">MQNVIETIRQNIALAHQQAVDCDKLIEELKTQGKGKFSAIFSEGFATRSDKFLPYVEEMASHFHDLIGQGQTDIPKDDLARIVQQLEIIFSTQAKFFEAISDKTQMH</sequence>
<accession>A0ABY7AJ21</accession>